<dbReference type="Proteomes" id="UP000663829">
    <property type="component" value="Unassembled WGS sequence"/>
</dbReference>
<reference evidence="2" key="1">
    <citation type="submission" date="2021-02" db="EMBL/GenBank/DDBJ databases">
        <authorList>
            <person name="Nowell W R."/>
        </authorList>
    </citation>
    <scope>NUCLEOTIDE SEQUENCE</scope>
</reference>
<feature type="chain" id="PRO_5036225643" evidence="1">
    <location>
        <begin position="17"/>
        <end position="342"/>
    </location>
</feature>
<dbReference type="EMBL" id="CAJNOQ010006026">
    <property type="protein sequence ID" value="CAF1120453.1"/>
    <property type="molecule type" value="Genomic_DNA"/>
</dbReference>
<proteinExistence type="predicted"/>
<evidence type="ECO:0000256" key="1">
    <source>
        <dbReference type="SAM" id="SignalP"/>
    </source>
</evidence>
<dbReference type="EMBL" id="CAJOBC010006026">
    <property type="protein sequence ID" value="CAF3884050.1"/>
    <property type="molecule type" value="Genomic_DNA"/>
</dbReference>
<accession>A0A814QHP3</accession>
<feature type="signal peptide" evidence="1">
    <location>
        <begin position="1"/>
        <end position="16"/>
    </location>
</feature>
<protein>
    <submittedName>
        <fullName evidence="2">Uncharacterized protein</fullName>
    </submittedName>
</protein>
<name>A0A814QHP3_9BILA</name>
<gene>
    <name evidence="2" type="ORF">GPM918_LOCUS19664</name>
    <name evidence="3" type="ORF">SRO942_LOCUS19661</name>
</gene>
<organism evidence="2 4">
    <name type="scientific">Didymodactylos carnosus</name>
    <dbReference type="NCBI Taxonomy" id="1234261"/>
    <lineage>
        <taxon>Eukaryota</taxon>
        <taxon>Metazoa</taxon>
        <taxon>Spiralia</taxon>
        <taxon>Gnathifera</taxon>
        <taxon>Rotifera</taxon>
        <taxon>Eurotatoria</taxon>
        <taxon>Bdelloidea</taxon>
        <taxon>Philodinida</taxon>
        <taxon>Philodinidae</taxon>
        <taxon>Didymodactylos</taxon>
    </lineage>
</organism>
<evidence type="ECO:0000313" key="4">
    <source>
        <dbReference type="Proteomes" id="UP000663829"/>
    </source>
</evidence>
<keyword evidence="1" id="KW-0732">Signal</keyword>
<sequence length="342" mass="39193">FCFTIPSLIVIVFTEASLRLYNALVHQPGTVVSWDATGSIVRNNNNDLRLCYELTLSVSNTAPHDRSIPISFLISSDHSQPIIDFWLSKLKYGYMVICFYLLHNGTNDRYQLREINNHNQDDPNQADQDNCVIFNEVTVLETINSGFKASFTEIYENIEKSHEQQPQSLMTDEDRKKTDSNIKFIKYILKWCMPSVIIWSNLLVHPNIQIQRSNAQSEREMGITKIVHLGGVVNGRIDVVLDTLIEKQMDTITFFAEHYFMNKLNQQVQIKSKFVADSGASHYAASVNPVQPPPIKIDLSRYTDDVHIALSSASTYDFVSYLSWKDTTNLDNLYGFTRYLKT</sequence>
<evidence type="ECO:0000313" key="2">
    <source>
        <dbReference type="EMBL" id="CAF1120453.1"/>
    </source>
</evidence>
<evidence type="ECO:0000313" key="3">
    <source>
        <dbReference type="EMBL" id="CAF3884050.1"/>
    </source>
</evidence>
<dbReference type="AlphaFoldDB" id="A0A814QHP3"/>
<keyword evidence="4" id="KW-1185">Reference proteome</keyword>
<comment type="caution">
    <text evidence="2">The sequence shown here is derived from an EMBL/GenBank/DDBJ whole genome shotgun (WGS) entry which is preliminary data.</text>
</comment>
<dbReference type="Proteomes" id="UP000681722">
    <property type="component" value="Unassembled WGS sequence"/>
</dbReference>
<feature type="non-terminal residue" evidence="2">
    <location>
        <position position="1"/>
    </location>
</feature>